<dbReference type="Gene3D" id="1.10.10.60">
    <property type="entry name" value="Homeodomain-like"/>
    <property type="match status" value="1"/>
</dbReference>
<evidence type="ECO:0000256" key="2">
    <source>
        <dbReference type="ARBA" id="ARBA00023125"/>
    </source>
</evidence>
<sequence>MDCIIALDGKVTGMIANDGRRERKKAQTRARIQDAALDLFASQGYRETTIAQIAARADVATRTVTLHFPAKDDLLFADDPFTPESLAARLRDRPPGSTLDAVREWMHATMRELDERDRASGVDPAHIWQRRALRADLLMADDDLRGRARAGYRDLELLIAAALGDDLGHPADALLPRLAAVTVVTGLREIYVTREGRARPEMHELAGLVDEVLAFAEAGLRTA</sequence>
<dbReference type="InterPro" id="IPR001647">
    <property type="entry name" value="HTH_TetR"/>
</dbReference>
<protein>
    <submittedName>
        <fullName evidence="6">TetR family transcriptional regulator</fullName>
    </submittedName>
</protein>
<feature type="DNA-binding region" description="H-T-H motif" evidence="4">
    <location>
        <begin position="49"/>
        <end position="68"/>
    </location>
</feature>
<dbReference type="SUPFAM" id="SSF46689">
    <property type="entry name" value="Homeodomain-like"/>
    <property type="match status" value="1"/>
</dbReference>
<dbReference type="PROSITE" id="PS01081">
    <property type="entry name" value="HTH_TETR_1"/>
    <property type="match status" value="1"/>
</dbReference>
<evidence type="ECO:0000256" key="1">
    <source>
        <dbReference type="ARBA" id="ARBA00023015"/>
    </source>
</evidence>
<evidence type="ECO:0000313" key="6">
    <source>
        <dbReference type="EMBL" id="GHG26249.1"/>
    </source>
</evidence>
<dbReference type="PRINTS" id="PR00455">
    <property type="entry name" value="HTHTETR"/>
</dbReference>
<dbReference type="Gene3D" id="1.10.357.10">
    <property type="entry name" value="Tetracycline Repressor, domain 2"/>
    <property type="match status" value="1"/>
</dbReference>
<proteinExistence type="predicted"/>
<comment type="caution">
    <text evidence="6">The sequence shown here is derived from an EMBL/GenBank/DDBJ whole genome shotgun (WGS) entry which is preliminary data.</text>
</comment>
<dbReference type="Proteomes" id="UP000649955">
    <property type="component" value="Unassembled WGS sequence"/>
</dbReference>
<name>A0ABQ3KHC0_9PSEU</name>
<dbReference type="InterPro" id="IPR050109">
    <property type="entry name" value="HTH-type_TetR-like_transc_reg"/>
</dbReference>
<evidence type="ECO:0000313" key="7">
    <source>
        <dbReference type="Proteomes" id="UP000649955"/>
    </source>
</evidence>
<organism evidence="6 7">
    <name type="scientific">Amycolatopsis bullii</name>
    <dbReference type="NCBI Taxonomy" id="941987"/>
    <lineage>
        <taxon>Bacteria</taxon>
        <taxon>Bacillati</taxon>
        <taxon>Actinomycetota</taxon>
        <taxon>Actinomycetes</taxon>
        <taxon>Pseudonocardiales</taxon>
        <taxon>Pseudonocardiaceae</taxon>
        <taxon>Amycolatopsis</taxon>
    </lineage>
</organism>
<feature type="domain" description="HTH tetR-type" evidence="5">
    <location>
        <begin position="26"/>
        <end position="86"/>
    </location>
</feature>
<dbReference type="PANTHER" id="PTHR30055:SF238">
    <property type="entry name" value="MYCOFACTOCIN BIOSYNTHESIS TRANSCRIPTIONAL REGULATOR MFTR-RELATED"/>
    <property type="match status" value="1"/>
</dbReference>
<evidence type="ECO:0000259" key="5">
    <source>
        <dbReference type="PROSITE" id="PS50977"/>
    </source>
</evidence>
<dbReference type="PANTHER" id="PTHR30055">
    <property type="entry name" value="HTH-TYPE TRANSCRIPTIONAL REGULATOR RUTR"/>
    <property type="match status" value="1"/>
</dbReference>
<dbReference type="EMBL" id="BNAW01000025">
    <property type="protein sequence ID" value="GHG26249.1"/>
    <property type="molecule type" value="Genomic_DNA"/>
</dbReference>
<evidence type="ECO:0000256" key="4">
    <source>
        <dbReference type="PROSITE-ProRule" id="PRU00335"/>
    </source>
</evidence>
<keyword evidence="2 4" id="KW-0238">DNA-binding</keyword>
<evidence type="ECO:0000256" key="3">
    <source>
        <dbReference type="ARBA" id="ARBA00023163"/>
    </source>
</evidence>
<keyword evidence="1" id="KW-0805">Transcription regulation</keyword>
<accession>A0ABQ3KHC0</accession>
<keyword evidence="7" id="KW-1185">Reference proteome</keyword>
<dbReference type="InterPro" id="IPR023772">
    <property type="entry name" value="DNA-bd_HTH_TetR-type_CS"/>
</dbReference>
<gene>
    <name evidence="6" type="ORF">GCM10017567_52040</name>
</gene>
<dbReference type="InterPro" id="IPR009057">
    <property type="entry name" value="Homeodomain-like_sf"/>
</dbReference>
<dbReference type="PROSITE" id="PS50977">
    <property type="entry name" value="HTH_TETR_2"/>
    <property type="match status" value="1"/>
</dbReference>
<reference evidence="7" key="1">
    <citation type="journal article" date="2019" name="Int. J. Syst. Evol. Microbiol.">
        <title>The Global Catalogue of Microorganisms (GCM) 10K type strain sequencing project: providing services to taxonomists for standard genome sequencing and annotation.</title>
        <authorList>
            <consortium name="The Broad Institute Genomics Platform"/>
            <consortium name="The Broad Institute Genome Sequencing Center for Infectious Disease"/>
            <person name="Wu L."/>
            <person name="Ma J."/>
        </authorList>
    </citation>
    <scope>NUCLEOTIDE SEQUENCE [LARGE SCALE GENOMIC DNA]</scope>
    <source>
        <strain evidence="7">CGMCC 4.7680</strain>
    </source>
</reference>
<keyword evidence="3" id="KW-0804">Transcription</keyword>
<dbReference type="Pfam" id="PF00440">
    <property type="entry name" value="TetR_N"/>
    <property type="match status" value="1"/>
</dbReference>